<evidence type="ECO:0000313" key="3">
    <source>
        <dbReference type="Proteomes" id="UP000244904"/>
    </source>
</evidence>
<evidence type="ECO:0000256" key="1">
    <source>
        <dbReference type="SAM" id="SignalP"/>
    </source>
</evidence>
<keyword evidence="1" id="KW-0732">Signal</keyword>
<dbReference type="EMBL" id="OMOJ01000001">
    <property type="protein sequence ID" value="SPF78245.1"/>
    <property type="molecule type" value="Genomic_DNA"/>
</dbReference>
<name>A0A2R8AQF2_9RHOB</name>
<feature type="chain" id="PRO_5015354638" description="DUF4864 domain-containing protein" evidence="1">
    <location>
        <begin position="22"/>
        <end position="133"/>
    </location>
</feature>
<reference evidence="3" key="1">
    <citation type="submission" date="2018-03" db="EMBL/GenBank/DDBJ databases">
        <authorList>
            <person name="Rodrigo-Torres L."/>
            <person name="Arahal R. D."/>
            <person name="Lucena T."/>
        </authorList>
    </citation>
    <scope>NUCLEOTIDE SEQUENCE [LARGE SCALE GENOMIC DNA]</scope>
    <source>
        <strain evidence="3">CECT 8871</strain>
    </source>
</reference>
<accession>A0A2R8AQF2</accession>
<dbReference type="OrthoDB" id="9130422at2"/>
<dbReference type="Proteomes" id="UP000244904">
    <property type="component" value="Unassembled WGS sequence"/>
</dbReference>
<gene>
    <name evidence="2" type="ORF">PRI8871_00838</name>
</gene>
<organism evidence="2 3">
    <name type="scientific">Pseudoprimorskyibacter insulae</name>
    <dbReference type="NCBI Taxonomy" id="1695997"/>
    <lineage>
        <taxon>Bacteria</taxon>
        <taxon>Pseudomonadati</taxon>
        <taxon>Pseudomonadota</taxon>
        <taxon>Alphaproteobacteria</taxon>
        <taxon>Rhodobacterales</taxon>
        <taxon>Paracoccaceae</taxon>
        <taxon>Pseudoprimorskyibacter</taxon>
    </lineage>
</organism>
<evidence type="ECO:0008006" key="4">
    <source>
        <dbReference type="Google" id="ProtNLM"/>
    </source>
</evidence>
<keyword evidence="3" id="KW-1185">Reference proteome</keyword>
<protein>
    <recommendedName>
        <fullName evidence="4">DUF4864 domain-containing protein</fullName>
    </recommendedName>
</protein>
<dbReference type="RefSeq" id="WP_146188650.1">
    <property type="nucleotide sequence ID" value="NZ_OMOJ01000001.1"/>
</dbReference>
<proteinExistence type="predicted"/>
<dbReference type="AlphaFoldDB" id="A0A2R8AQF2"/>
<dbReference type="Pfam" id="PF16156">
    <property type="entry name" value="DUF4864"/>
    <property type="match status" value="1"/>
</dbReference>
<feature type="signal peptide" evidence="1">
    <location>
        <begin position="1"/>
        <end position="21"/>
    </location>
</feature>
<dbReference type="InterPro" id="IPR032347">
    <property type="entry name" value="DUF4864"/>
</dbReference>
<evidence type="ECO:0000313" key="2">
    <source>
        <dbReference type="EMBL" id="SPF78245.1"/>
    </source>
</evidence>
<sequence>MPCLLIRAFALSVFLPMAAMADSDAKSVIRQQFEAFGAGDVPRAFEFASPQIQGMFGTPGNFGLMVEQGYPMVWNHSALRFGGSRTKGDDTIQTVLVTGVDNAIYVLEYTMVLTADGWRINGVRVVPPAGLGA</sequence>